<keyword evidence="3" id="KW-1185">Reference proteome</keyword>
<accession>A0A224X842</accession>
<dbReference type="InterPro" id="IPR012338">
    <property type="entry name" value="Beta-lactam/transpept-like"/>
</dbReference>
<gene>
    <name evidence="2" type="ORF">RsY01_03</name>
</gene>
<name>A0A224X842_9LACT</name>
<dbReference type="Pfam" id="PF00144">
    <property type="entry name" value="Beta-lactamase"/>
    <property type="match status" value="1"/>
</dbReference>
<evidence type="ECO:0000313" key="2">
    <source>
        <dbReference type="EMBL" id="GAX46424.1"/>
    </source>
</evidence>
<comment type="caution">
    <text evidence="2">The sequence shown here is derived from an EMBL/GenBank/DDBJ whole genome shotgun (WGS) entry which is preliminary data.</text>
</comment>
<protein>
    <recommendedName>
        <fullName evidence="1">Beta-lactamase-related domain-containing protein</fullName>
    </recommendedName>
</protein>
<dbReference type="PANTHER" id="PTHR46825">
    <property type="entry name" value="D-ALANYL-D-ALANINE-CARBOXYPEPTIDASE/ENDOPEPTIDASE AMPH"/>
    <property type="match status" value="1"/>
</dbReference>
<reference evidence="3" key="1">
    <citation type="submission" date="2017-08" db="EMBL/GenBank/DDBJ databases">
        <title>Draft genome sequence of Lactococcus sp. strain Rs-Y01, isolated from the gut of the lower termite Reticulitermes speratus.</title>
        <authorList>
            <person name="Ohkuma M."/>
            <person name="Yuki M."/>
        </authorList>
    </citation>
    <scope>NUCLEOTIDE SEQUENCE [LARGE SCALE GENOMIC DNA]</scope>
    <source>
        <strain evidence="3">Rs-Y01</strain>
    </source>
</reference>
<dbReference type="PANTHER" id="PTHR46825:SF9">
    <property type="entry name" value="BETA-LACTAMASE-RELATED DOMAIN-CONTAINING PROTEIN"/>
    <property type="match status" value="1"/>
</dbReference>
<proteinExistence type="predicted"/>
<dbReference type="SUPFAM" id="SSF56601">
    <property type="entry name" value="beta-lactamase/transpeptidase-like"/>
    <property type="match status" value="1"/>
</dbReference>
<dbReference type="InterPro" id="IPR001466">
    <property type="entry name" value="Beta-lactam-related"/>
</dbReference>
<sequence>MNSEHLLKQIVTGHEGVRLTVGKLTNGIPEIKTYDENGEVVLGETCRYQIGSISKVVSGTVLAELLINHRIPIDTPINQIINHLPNRDYPTIRQVVTHTAGFGLAMPFSWMHYLKIGLSTGTREKNPYFCALHEDAVLRALANFKFDSKKKYRYVYSNFGYTVVGLLISRLANENYSEVMLKWLSEHDLTETNFVNAPLVACFDKKNHQYEPWAWQSGVNNLGLAAGGLNSSASDLLTFAQYHLSATSDFIRLTHAKLAPNVSSKKSMGIGWDLVGRFIEKAGATGTHFSYLKMDRVSKKAIVILLNYPNVKILQLGDILINE</sequence>
<dbReference type="AlphaFoldDB" id="A0A224X842"/>
<evidence type="ECO:0000313" key="3">
    <source>
        <dbReference type="Proteomes" id="UP000218689"/>
    </source>
</evidence>
<dbReference type="RefSeq" id="WP_157905752.1">
    <property type="nucleotide sequence ID" value="NZ_BEDT01000001.1"/>
</dbReference>
<dbReference type="Proteomes" id="UP000218689">
    <property type="component" value="Unassembled WGS sequence"/>
</dbReference>
<dbReference type="OrthoDB" id="9803467at2"/>
<dbReference type="InterPro" id="IPR050491">
    <property type="entry name" value="AmpC-like"/>
</dbReference>
<feature type="domain" description="Beta-lactamase-related" evidence="1">
    <location>
        <begin position="47"/>
        <end position="309"/>
    </location>
</feature>
<dbReference type="EMBL" id="BEDT01000001">
    <property type="protein sequence ID" value="GAX46424.1"/>
    <property type="molecule type" value="Genomic_DNA"/>
</dbReference>
<organism evidence="2 3">
    <name type="scientific">Pseudolactococcus reticulitermitis</name>
    <dbReference type="NCBI Taxonomy" id="2025039"/>
    <lineage>
        <taxon>Bacteria</taxon>
        <taxon>Bacillati</taxon>
        <taxon>Bacillota</taxon>
        <taxon>Bacilli</taxon>
        <taxon>Lactobacillales</taxon>
        <taxon>Streptococcaceae</taxon>
        <taxon>Pseudolactococcus</taxon>
    </lineage>
</organism>
<dbReference type="Gene3D" id="3.40.710.10">
    <property type="entry name" value="DD-peptidase/beta-lactamase superfamily"/>
    <property type="match status" value="1"/>
</dbReference>
<evidence type="ECO:0000259" key="1">
    <source>
        <dbReference type="Pfam" id="PF00144"/>
    </source>
</evidence>